<comment type="caution">
    <text evidence="1">The sequence shown here is derived from an EMBL/GenBank/DDBJ whole genome shotgun (WGS) entry which is preliminary data.</text>
</comment>
<sequence>MNTSGTNRSLTRWFSGGWGAGMMIFLFLSLSLSFFTPAPQEPPPIVFDMISREVGVNSSGRSLALYSFESHWSRG</sequence>
<dbReference type="Proteomes" id="UP000827092">
    <property type="component" value="Unassembled WGS sequence"/>
</dbReference>
<dbReference type="EMBL" id="JAFNEN010000073">
    <property type="protein sequence ID" value="KAG8196295.1"/>
    <property type="molecule type" value="Genomic_DNA"/>
</dbReference>
<name>A0AAV6VJR4_9ARAC</name>
<dbReference type="AlphaFoldDB" id="A0AAV6VJR4"/>
<protein>
    <submittedName>
        <fullName evidence="1">Uncharacterized protein</fullName>
    </submittedName>
</protein>
<proteinExistence type="predicted"/>
<evidence type="ECO:0000313" key="1">
    <source>
        <dbReference type="EMBL" id="KAG8196295.1"/>
    </source>
</evidence>
<evidence type="ECO:0000313" key="2">
    <source>
        <dbReference type="Proteomes" id="UP000827092"/>
    </source>
</evidence>
<accession>A0AAV6VJR4</accession>
<organism evidence="1 2">
    <name type="scientific">Oedothorax gibbosus</name>
    <dbReference type="NCBI Taxonomy" id="931172"/>
    <lineage>
        <taxon>Eukaryota</taxon>
        <taxon>Metazoa</taxon>
        <taxon>Ecdysozoa</taxon>
        <taxon>Arthropoda</taxon>
        <taxon>Chelicerata</taxon>
        <taxon>Arachnida</taxon>
        <taxon>Araneae</taxon>
        <taxon>Araneomorphae</taxon>
        <taxon>Entelegynae</taxon>
        <taxon>Araneoidea</taxon>
        <taxon>Linyphiidae</taxon>
        <taxon>Erigoninae</taxon>
        <taxon>Oedothorax</taxon>
    </lineage>
</organism>
<reference evidence="1 2" key="1">
    <citation type="journal article" date="2022" name="Nat. Ecol. Evol.">
        <title>A masculinizing supergene underlies an exaggerated male reproductive morph in a spider.</title>
        <authorList>
            <person name="Hendrickx F."/>
            <person name="De Corte Z."/>
            <person name="Sonet G."/>
            <person name="Van Belleghem S.M."/>
            <person name="Kostlbacher S."/>
            <person name="Vangestel C."/>
        </authorList>
    </citation>
    <scope>NUCLEOTIDE SEQUENCE [LARGE SCALE GENOMIC DNA]</scope>
    <source>
        <strain evidence="1">W744_W776</strain>
    </source>
</reference>
<keyword evidence="2" id="KW-1185">Reference proteome</keyword>
<gene>
    <name evidence="1" type="ORF">JTE90_023848</name>
</gene>